<proteinExistence type="predicted"/>
<reference evidence="3" key="1">
    <citation type="submission" date="2024-02" db="UniProtKB">
        <authorList>
            <consortium name="WormBaseParasite"/>
        </authorList>
    </citation>
    <scope>IDENTIFICATION</scope>
</reference>
<evidence type="ECO:0000259" key="1">
    <source>
        <dbReference type="PROSITE" id="PS50053"/>
    </source>
</evidence>
<dbReference type="PROSITE" id="PS50053">
    <property type="entry name" value="UBIQUITIN_2"/>
    <property type="match status" value="1"/>
</dbReference>
<dbReference type="InterPro" id="IPR000626">
    <property type="entry name" value="Ubiquitin-like_dom"/>
</dbReference>
<keyword evidence="2" id="KW-1185">Reference proteome</keyword>
<name>A0AAF3J9U7_9BILA</name>
<organism evidence="2 3">
    <name type="scientific">Mesorhabditis belari</name>
    <dbReference type="NCBI Taxonomy" id="2138241"/>
    <lineage>
        <taxon>Eukaryota</taxon>
        <taxon>Metazoa</taxon>
        <taxon>Ecdysozoa</taxon>
        <taxon>Nematoda</taxon>
        <taxon>Chromadorea</taxon>
        <taxon>Rhabditida</taxon>
        <taxon>Rhabditina</taxon>
        <taxon>Rhabditomorpha</taxon>
        <taxon>Rhabditoidea</taxon>
        <taxon>Rhabditidae</taxon>
        <taxon>Mesorhabditinae</taxon>
        <taxon>Mesorhabditis</taxon>
    </lineage>
</organism>
<protein>
    <submittedName>
        <fullName evidence="3">Ubiquitin-like domain-containing protein</fullName>
    </submittedName>
</protein>
<dbReference type="AlphaFoldDB" id="A0AAF3J9U7"/>
<dbReference type="Proteomes" id="UP000887575">
    <property type="component" value="Unassembled WGS sequence"/>
</dbReference>
<dbReference type="SMART" id="SM00213">
    <property type="entry name" value="UBQ"/>
    <property type="match status" value="1"/>
</dbReference>
<feature type="domain" description="Ubiquitin-like" evidence="1">
    <location>
        <begin position="16"/>
        <end position="91"/>
    </location>
</feature>
<dbReference type="Pfam" id="PF00240">
    <property type="entry name" value="ubiquitin"/>
    <property type="match status" value="1"/>
</dbReference>
<evidence type="ECO:0000313" key="2">
    <source>
        <dbReference type="Proteomes" id="UP000887575"/>
    </source>
</evidence>
<dbReference type="WBParaSite" id="MBELARI_LOCUS5384">
    <property type="protein sequence ID" value="MBELARI_LOCUS5384"/>
    <property type="gene ID" value="MBELARI_LOCUS5384"/>
</dbReference>
<dbReference type="SUPFAM" id="SSF54236">
    <property type="entry name" value="Ubiquitin-like"/>
    <property type="match status" value="1"/>
</dbReference>
<sequence length="149" mass="16842">MASSSKSFSINTATKLRIRAKIIGNKDEEMFEVLPSTRVDRLKSEISDRVSLPVESIRLIAGGKPLTDETKTLREYGFDDEVKIIIMFPERVDPNGSFEIRLAAAYGNGRNGTLAILRFRKGISNYSRGMNLDQLERFAKEVISKRENQ</sequence>
<dbReference type="InterPro" id="IPR029071">
    <property type="entry name" value="Ubiquitin-like_domsf"/>
</dbReference>
<dbReference type="Gene3D" id="3.10.20.90">
    <property type="entry name" value="Phosphatidylinositol 3-kinase Catalytic Subunit, Chain A, domain 1"/>
    <property type="match status" value="1"/>
</dbReference>
<accession>A0AAF3J9U7</accession>
<evidence type="ECO:0000313" key="3">
    <source>
        <dbReference type="WBParaSite" id="MBELARI_LOCUS5384"/>
    </source>
</evidence>
<dbReference type="CDD" id="cd17039">
    <property type="entry name" value="Ubl_ubiquitin_like"/>
    <property type="match status" value="1"/>
</dbReference>